<organism evidence="2 4">
    <name type="scientific">Dracunculus medinensis</name>
    <name type="common">Guinea worm</name>
    <dbReference type="NCBI Taxonomy" id="318479"/>
    <lineage>
        <taxon>Eukaryota</taxon>
        <taxon>Metazoa</taxon>
        <taxon>Ecdysozoa</taxon>
        <taxon>Nematoda</taxon>
        <taxon>Chromadorea</taxon>
        <taxon>Rhabditida</taxon>
        <taxon>Spirurina</taxon>
        <taxon>Dracunculoidea</taxon>
        <taxon>Dracunculidae</taxon>
        <taxon>Dracunculus</taxon>
    </lineage>
</organism>
<accession>A0A0N4U2J7</accession>
<evidence type="ECO:0000313" key="2">
    <source>
        <dbReference type="Proteomes" id="UP000038040"/>
    </source>
</evidence>
<sequence>MAINCKKRKRVCFHCKGRHNTALCYIRYNDRAQSVGPIKEETNSEKIYQRFQIKSRCSSNLYIEETSKELKSRRYDCEQVKFVDFGNKNPQPSLFAKRLIDSGSCNLEMFKENITK</sequence>
<dbReference type="EMBL" id="UYYG01001152">
    <property type="protein sequence ID" value="VDN55293.1"/>
    <property type="molecule type" value="Genomic_DNA"/>
</dbReference>
<evidence type="ECO:0000313" key="4">
    <source>
        <dbReference type="WBParaSite" id="DME_0000090601-mRNA-1"/>
    </source>
</evidence>
<proteinExistence type="predicted"/>
<protein>
    <submittedName>
        <fullName evidence="1 4">Uncharacterized protein</fullName>
    </submittedName>
</protein>
<dbReference type="AlphaFoldDB" id="A0A0N4U2J7"/>
<gene>
    <name evidence="1" type="ORF">DME_LOCUS5266</name>
</gene>
<evidence type="ECO:0000313" key="3">
    <source>
        <dbReference type="Proteomes" id="UP000274756"/>
    </source>
</evidence>
<dbReference type="Proteomes" id="UP000274756">
    <property type="component" value="Unassembled WGS sequence"/>
</dbReference>
<dbReference type="WBParaSite" id="DME_0000090601-mRNA-1">
    <property type="protein sequence ID" value="DME_0000090601-mRNA-1"/>
    <property type="gene ID" value="DME_0000090601"/>
</dbReference>
<dbReference type="Proteomes" id="UP000038040">
    <property type="component" value="Unplaced"/>
</dbReference>
<reference evidence="1 3" key="2">
    <citation type="submission" date="2018-11" db="EMBL/GenBank/DDBJ databases">
        <authorList>
            <consortium name="Pathogen Informatics"/>
        </authorList>
    </citation>
    <scope>NUCLEOTIDE SEQUENCE [LARGE SCALE GENOMIC DNA]</scope>
</reference>
<keyword evidence="3" id="KW-1185">Reference proteome</keyword>
<evidence type="ECO:0000313" key="1">
    <source>
        <dbReference type="EMBL" id="VDN55293.1"/>
    </source>
</evidence>
<reference evidence="4" key="1">
    <citation type="submission" date="2017-02" db="UniProtKB">
        <authorList>
            <consortium name="WormBaseParasite"/>
        </authorList>
    </citation>
    <scope>IDENTIFICATION</scope>
</reference>
<name>A0A0N4U2J7_DRAME</name>